<dbReference type="Proteomes" id="UP001177769">
    <property type="component" value="Chromosome"/>
</dbReference>
<dbReference type="HAMAP" id="MF_00415">
    <property type="entry name" value="FlgH"/>
    <property type="match status" value="1"/>
</dbReference>
<evidence type="ECO:0000256" key="1">
    <source>
        <dbReference type="ARBA" id="ARBA00002591"/>
    </source>
</evidence>
<evidence type="ECO:0000313" key="9">
    <source>
        <dbReference type="EMBL" id="WIT11383.1"/>
    </source>
</evidence>
<dbReference type="RefSeq" id="WP_285232465.1">
    <property type="nucleotide sequence ID" value="NZ_CP116346.1"/>
</dbReference>
<dbReference type="GO" id="GO:0003774">
    <property type="term" value="F:cytoskeletal motor activity"/>
    <property type="evidence" value="ECO:0007669"/>
    <property type="project" value="InterPro"/>
</dbReference>
<dbReference type="AlphaFoldDB" id="A0AA95NCW2"/>
<comment type="subunit">
    <text evidence="7">The basal body constitutes a major portion of the flagellar organelle and consists of four rings (L,P,S, and M) mounted on a central rod.</text>
</comment>
<keyword evidence="9" id="KW-0966">Cell projection</keyword>
<accession>A0AA95NCW2</accession>
<comment type="subcellular location">
    <subcellularLocation>
        <location evidence="7">Cell outer membrane</location>
        <topology evidence="7">Lipid-anchor</topology>
    </subcellularLocation>
    <subcellularLocation>
        <location evidence="7">Bacterial flagellum basal body</location>
    </subcellularLocation>
</comment>
<keyword evidence="9" id="KW-0969">Cilium</keyword>
<evidence type="ECO:0000256" key="3">
    <source>
        <dbReference type="ARBA" id="ARBA00022729"/>
    </source>
</evidence>
<evidence type="ECO:0000256" key="6">
    <source>
        <dbReference type="ARBA" id="ARBA00023237"/>
    </source>
</evidence>
<dbReference type="Pfam" id="PF02107">
    <property type="entry name" value="FlgH"/>
    <property type="match status" value="1"/>
</dbReference>
<evidence type="ECO:0000256" key="5">
    <source>
        <dbReference type="ARBA" id="ARBA00023143"/>
    </source>
</evidence>
<evidence type="ECO:0000313" key="10">
    <source>
        <dbReference type="Proteomes" id="UP001177769"/>
    </source>
</evidence>
<reference evidence="9" key="1">
    <citation type="submission" date="2023-01" db="EMBL/GenBank/DDBJ databases">
        <title>Whole genome sequence of Paucibacter sp. S2-9 isolated from pond sediment.</title>
        <authorList>
            <person name="Jung J.Y."/>
        </authorList>
    </citation>
    <scope>NUCLEOTIDE SEQUENCE</scope>
    <source>
        <strain evidence="9">S2-9</strain>
    </source>
</reference>
<organism evidence="9 10">
    <name type="scientific">Paucibacter sediminis</name>
    <dbReference type="NCBI Taxonomy" id="3019553"/>
    <lineage>
        <taxon>Bacteria</taxon>
        <taxon>Pseudomonadati</taxon>
        <taxon>Pseudomonadota</taxon>
        <taxon>Betaproteobacteria</taxon>
        <taxon>Burkholderiales</taxon>
        <taxon>Sphaerotilaceae</taxon>
        <taxon>Roseateles</taxon>
    </lineage>
</organism>
<keyword evidence="3 7" id="KW-0732">Signal</keyword>
<keyword evidence="9" id="KW-0282">Flagellum</keyword>
<name>A0AA95NCW2_9BURK</name>
<dbReference type="PROSITE" id="PS51257">
    <property type="entry name" value="PROKAR_LIPOPROTEIN"/>
    <property type="match status" value="1"/>
</dbReference>
<comment type="function">
    <text evidence="1 7">Assembles around the rod to form the L-ring and probably protects the motor/basal body from shearing forces during rotation.</text>
</comment>
<protein>
    <recommendedName>
        <fullName evidence="7">Flagellar L-ring protein</fullName>
    </recommendedName>
    <alternativeName>
        <fullName evidence="7">Basal body L-ring protein</fullName>
    </alternativeName>
</protein>
<evidence type="ECO:0000256" key="2">
    <source>
        <dbReference type="ARBA" id="ARBA00006929"/>
    </source>
</evidence>
<dbReference type="GO" id="GO:0009427">
    <property type="term" value="C:bacterial-type flagellum basal body, distal rod, L ring"/>
    <property type="evidence" value="ECO:0007669"/>
    <property type="project" value="InterPro"/>
</dbReference>
<dbReference type="EMBL" id="CP116346">
    <property type="protein sequence ID" value="WIT11383.1"/>
    <property type="molecule type" value="Genomic_DNA"/>
</dbReference>
<feature type="signal peptide" evidence="8">
    <location>
        <begin position="1"/>
        <end position="18"/>
    </location>
</feature>
<dbReference type="PANTHER" id="PTHR34933">
    <property type="entry name" value="FLAGELLAR L-RING PROTEIN"/>
    <property type="match status" value="1"/>
</dbReference>
<proteinExistence type="inferred from homology"/>
<comment type="similarity">
    <text evidence="2 7">Belongs to the FlgH family.</text>
</comment>
<dbReference type="KEGG" id="pais:PFX98_21180"/>
<keyword evidence="5 7" id="KW-0975">Bacterial flagellum</keyword>
<dbReference type="InterPro" id="IPR000527">
    <property type="entry name" value="Flag_Lring"/>
</dbReference>
<keyword evidence="10" id="KW-1185">Reference proteome</keyword>
<dbReference type="GO" id="GO:0071973">
    <property type="term" value="P:bacterial-type flagellum-dependent cell motility"/>
    <property type="evidence" value="ECO:0007669"/>
    <property type="project" value="InterPro"/>
</dbReference>
<evidence type="ECO:0000256" key="7">
    <source>
        <dbReference type="HAMAP-Rule" id="MF_00415"/>
    </source>
</evidence>
<keyword evidence="7" id="KW-0449">Lipoprotein</keyword>
<keyword evidence="4 7" id="KW-0472">Membrane</keyword>
<sequence length="217" mass="22811">MSARLLAATAAVLLSACAAVQPPPLPRGELEPLPLQPLARPARGQAGGLFVSERAASLTADSRPFRPGDVLTVVLLETTQASKRADTQLGKTSSAGLQTAAKIGKLDLSAGAQRDFNGSASSSQQNTLQGAITVVVHEVLANGLLRVHGDKNLYLNQGEEIIRVSGYVRAADVDSDNRVSSQRLANARILYSGQGTLADSNTPGWLTRFFNSPLMPL</sequence>
<feature type="chain" id="PRO_5041729614" description="Flagellar L-ring protein" evidence="8">
    <location>
        <begin position="19"/>
        <end position="217"/>
    </location>
</feature>
<dbReference type="NCBIfam" id="NF001304">
    <property type="entry name" value="PRK00249.1-4"/>
    <property type="match status" value="1"/>
</dbReference>
<dbReference type="PANTHER" id="PTHR34933:SF1">
    <property type="entry name" value="FLAGELLAR L-RING PROTEIN"/>
    <property type="match status" value="1"/>
</dbReference>
<gene>
    <name evidence="7 9" type="primary">flgH</name>
    <name evidence="9" type="ORF">PFX98_21180</name>
</gene>
<keyword evidence="6 7" id="KW-0998">Cell outer membrane</keyword>
<evidence type="ECO:0000256" key="8">
    <source>
        <dbReference type="SAM" id="SignalP"/>
    </source>
</evidence>
<dbReference type="GO" id="GO:0009279">
    <property type="term" value="C:cell outer membrane"/>
    <property type="evidence" value="ECO:0007669"/>
    <property type="project" value="UniProtKB-SubCell"/>
</dbReference>
<dbReference type="PRINTS" id="PR01008">
    <property type="entry name" value="FLGLRINGFLGH"/>
</dbReference>
<evidence type="ECO:0000256" key="4">
    <source>
        <dbReference type="ARBA" id="ARBA00023136"/>
    </source>
</evidence>